<dbReference type="InterPro" id="IPR013320">
    <property type="entry name" value="ConA-like_dom_sf"/>
</dbReference>
<dbReference type="Gene3D" id="2.60.120.200">
    <property type="match status" value="1"/>
</dbReference>
<feature type="compositionally biased region" description="Low complexity" evidence="3">
    <location>
        <begin position="84"/>
        <end position="98"/>
    </location>
</feature>
<sequence length="740" mass="78206">MFLWWLRRGPGATLSGGSSLNLEHALRLVYGCAMRNKNRDGNYHGRRACTRATTWLPGAVGYGGLALGLVVFGCGDGDSRGEPTGTTSSTGDATQATTGSGGGGGADSGGGGAGSGAGGSEPAGPSIVIHGETHTLTWADDFGGDLGAGQPRSQINSGFWSKENLGVNFEQQAYTNRECTDHPDTWNYCVEDGKLTLLARQEPLDCVVWKTCAGAADCDANGTCMDGYCLSDQNQNGVWDHDECAPHTGIANPPANGMSYTSGRLSTDEKVELRYGYLEFRARMPFAELAAGDVPPNGLWPAIWLLGANGALKDGGVDDSVGWPMNGEIDVMEYTQIKENPALYPDNKAMGFNALWRERPEAGELAANPGGWEPNACSAWPNGGDAKCDADVGGARSTWDGVTVDYHAWHTWGFLWDEDHFAIYIDDLPQDGGTPACVFSIGEGATEYRQPMYLIMNLAVGGELGCLGWKDRVCSSAAQCANGAACVDGKCDETAASCIDVDWATQGDLAKLEVDYVRWYHRASGYPRPPSAACQDGDGDGEPDNLIKNCGFNEDHTYHRSDIFFEGGGGLTEIVDEGGDHGYVQWVRIDNGGTQPWNVQVRQEGFPLAAATEYTWRVDLRASAPRVVPVKIALAHDPWTTIAAFDCDVGTAWSTCSPPSFTPPTADTYKLEIDLGNDGASSAGGAEVYIDDLYLGTADHACQPDCTGASCGDDRCGGTCGACAAGLSCTAWGQCAAGAD</sequence>
<comment type="similarity">
    <text evidence="1">Belongs to the glycosyl hydrolase 16 family.</text>
</comment>
<reference evidence="5 6" key="1">
    <citation type="submission" date="2015-09" db="EMBL/GenBank/DDBJ databases">
        <title>Sorangium comparison.</title>
        <authorList>
            <person name="Zaburannyi N."/>
            <person name="Bunk B."/>
            <person name="Overmann J."/>
            <person name="Mueller R."/>
        </authorList>
    </citation>
    <scope>NUCLEOTIDE SEQUENCE [LARGE SCALE GENOMIC DNA]</scope>
    <source>
        <strain evidence="5 6">So ce26</strain>
    </source>
</reference>
<dbReference type="EMBL" id="CP012673">
    <property type="protein sequence ID" value="AUX43578.1"/>
    <property type="molecule type" value="Genomic_DNA"/>
</dbReference>
<evidence type="ECO:0000256" key="3">
    <source>
        <dbReference type="SAM" id="MobiDB-lite"/>
    </source>
</evidence>
<dbReference type="InterPro" id="IPR000757">
    <property type="entry name" value="Beta-glucanase-like"/>
</dbReference>
<evidence type="ECO:0000313" key="6">
    <source>
        <dbReference type="Proteomes" id="UP000238348"/>
    </source>
</evidence>
<feature type="compositionally biased region" description="Gly residues" evidence="3">
    <location>
        <begin position="99"/>
        <end position="121"/>
    </location>
</feature>
<protein>
    <recommendedName>
        <fullName evidence="4">GH16 domain-containing protein</fullName>
    </recommendedName>
</protein>
<dbReference type="Proteomes" id="UP000238348">
    <property type="component" value="Chromosome"/>
</dbReference>
<name>A0A2L0EWA1_SORCE</name>
<organism evidence="5 6">
    <name type="scientific">Sorangium cellulosum</name>
    <name type="common">Polyangium cellulosum</name>
    <dbReference type="NCBI Taxonomy" id="56"/>
    <lineage>
        <taxon>Bacteria</taxon>
        <taxon>Pseudomonadati</taxon>
        <taxon>Myxococcota</taxon>
        <taxon>Polyangia</taxon>
        <taxon>Polyangiales</taxon>
        <taxon>Polyangiaceae</taxon>
        <taxon>Sorangium</taxon>
    </lineage>
</organism>
<dbReference type="PANTHER" id="PTHR10963">
    <property type="entry name" value="GLYCOSYL HYDROLASE-RELATED"/>
    <property type="match status" value="1"/>
</dbReference>
<gene>
    <name evidence="5" type="ORF">SOCE26_050280</name>
</gene>
<evidence type="ECO:0000259" key="4">
    <source>
        <dbReference type="PROSITE" id="PS51762"/>
    </source>
</evidence>
<feature type="region of interest" description="Disordered" evidence="3">
    <location>
        <begin position="80"/>
        <end position="127"/>
    </location>
</feature>
<dbReference type="CDD" id="cd08023">
    <property type="entry name" value="GH16_laminarinase_like"/>
    <property type="match status" value="1"/>
</dbReference>
<dbReference type="InterPro" id="IPR050546">
    <property type="entry name" value="Glycosyl_Hydrlase_16"/>
</dbReference>
<dbReference type="SUPFAM" id="SSF49899">
    <property type="entry name" value="Concanavalin A-like lectins/glucanases"/>
    <property type="match status" value="1"/>
</dbReference>
<dbReference type="PANTHER" id="PTHR10963:SF55">
    <property type="entry name" value="GLYCOSIDE HYDROLASE FAMILY 16 PROTEIN"/>
    <property type="match status" value="1"/>
</dbReference>
<evidence type="ECO:0000256" key="2">
    <source>
        <dbReference type="ARBA" id="ARBA00022801"/>
    </source>
</evidence>
<dbReference type="InterPro" id="IPR008979">
    <property type="entry name" value="Galactose-bd-like_sf"/>
</dbReference>
<dbReference type="GO" id="GO:0005975">
    <property type="term" value="P:carbohydrate metabolic process"/>
    <property type="evidence" value="ECO:0007669"/>
    <property type="project" value="InterPro"/>
</dbReference>
<evidence type="ECO:0000313" key="5">
    <source>
        <dbReference type="EMBL" id="AUX43578.1"/>
    </source>
</evidence>
<dbReference type="Pfam" id="PF02018">
    <property type="entry name" value="CBM_4_9"/>
    <property type="match status" value="1"/>
</dbReference>
<evidence type="ECO:0000256" key="1">
    <source>
        <dbReference type="ARBA" id="ARBA00006865"/>
    </source>
</evidence>
<feature type="domain" description="GH16" evidence="4">
    <location>
        <begin position="169"/>
        <end position="525"/>
    </location>
</feature>
<dbReference type="InterPro" id="IPR003305">
    <property type="entry name" value="CenC_carb-bd"/>
</dbReference>
<dbReference type="GO" id="GO:0004553">
    <property type="term" value="F:hydrolase activity, hydrolyzing O-glycosyl compounds"/>
    <property type="evidence" value="ECO:0007669"/>
    <property type="project" value="InterPro"/>
</dbReference>
<dbReference type="AlphaFoldDB" id="A0A2L0EWA1"/>
<keyword evidence="2" id="KW-0378">Hydrolase</keyword>
<accession>A0A2L0EWA1</accession>
<dbReference type="SUPFAM" id="SSF49785">
    <property type="entry name" value="Galactose-binding domain-like"/>
    <property type="match status" value="1"/>
</dbReference>
<dbReference type="Gene3D" id="2.60.120.260">
    <property type="entry name" value="Galactose-binding domain-like"/>
    <property type="match status" value="1"/>
</dbReference>
<dbReference type="PROSITE" id="PS51762">
    <property type="entry name" value="GH16_2"/>
    <property type="match status" value="1"/>
</dbReference>
<proteinExistence type="inferred from homology"/>